<dbReference type="SUPFAM" id="SSF88659">
    <property type="entry name" value="Sigma3 and sigma4 domains of RNA polymerase sigma factors"/>
    <property type="match status" value="1"/>
</dbReference>
<dbReference type="NCBIfam" id="TIGR02937">
    <property type="entry name" value="sigma70-ECF"/>
    <property type="match status" value="1"/>
</dbReference>
<dbReference type="InterPro" id="IPR013325">
    <property type="entry name" value="RNA_pol_sigma_r2"/>
</dbReference>
<evidence type="ECO:0000259" key="6">
    <source>
        <dbReference type="Pfam" id="PF04542"/>
    </source>
</evidence>
<dbReference type="CDD" id="cd06171">
    <property type="entry name" value="Sigma70_r4"/>
    <property type="match status" value="1"/>
</dbReference>
<dbReference type="GO" id="GO:0016987">
    <property type="term" value="F:sigma factor activity"/>
    <property type="evidence" value="ECO:0007669"/>
    <property type="project" value="UniProtKB-KW"/>
</dbReference>
<evidence type="ECO:0000256" key="3">
    <source>
        <dbReference type="ARBA" id="ARBA00023082"/>
    </source>
</evidence>
<keyword evidence="2" id="KW-0805">Transcription regulation</keyword>
<dbReference type="Pfam" id="PF04542">
    <property type="entry name" value="Sigma70_r2"/>
    <property type="match status" value="1"/>
</dbReference>
<accession>A0A154QLD8</accession>
<evidence type="ECO:0000256" key="1">
    <source>
        <dbReference type="ARBA" id="ARBA00010641"/>
    </source>
</evidence>
<dbReference type="GO" id="GO:0003677">
    <property type="term" value="F:DNA binding"/>
    <property type="evidence" value="ECO:0007669"/>
    <property type="project" value="UniProtKB-KW"/>
</dbReference>
<dbReference type="RefSeq" id="WP_008435728.1">
    <property type="nucleotide sequence ID" value="NZ_LVJS01000023.1"/>
</dbReference>
<protein>
    <submittedName>
        <fullName evidence="8">RNA polymerase subunit sigma</fullName>
    </submittedName>
</protein>
<comment type="caution">
    <text evidence="8">The sequence shown here is derived from an EMBL/GenBank/DDBJ whole genome shotgun (WGS) entry which is preliminary data.</text>
</comment>
<feature type="domain" description="RNA polymerase sigma-70 region 2" evidence="6">
    <location>
        <begin position="26"/>
        <end position="92"/>
    </location>
</feature>
<keyword evidence="9" id="KW-1185">Reference proteome</keyword>
<proteinExistence type="inferred from homology"/>
<name>A0A154QLD8_9GAMM</name>
<dbReference type="NCBIfam" id="NF009166">
    <property type="entry name" value="PRK12513.1"/>
    <property type="match status" value="1"/>
</dbReference>
<keyword evidence="3" id="KW-0731">Sigma factor</keyword>
<keyword evidence="5" id="KW-0804">Transcription</keyword>
<evidence type="ECO:0000256" key="4">
    <source>
        <dbReference type="ARBA" id="ARBA00023125"/>
    </source>
</evidence>
<dbReference type="eggNOG" id="COG1595">
    <property type="taxonomic scope" value="Bacteria"/>
</dbReference>
<dbReference type="SUPFAM" id="SSF88946">
    <property type="entry name" value="Sigma2 domain of RNA polymerase sigma factors"/>
    <property type="match status" value="1"/>
</dbReference>
<dbReference type="Pfam" id="PF04545">
    <property type="entry name" value="Sigma70_r4"/>
    <property type="match status" value="1"/>
</dbReference>
<dbReference type="STRING" id="416169.RHOFW104T7_07705"/>
<feature type="domain" description="RNA polymerase sigma-70 region 4" evidence="7">
    <location>
        <begin position="132"/>
        <end position="180"/>
    </location>
</feature>
<comment type="similarity">
    <text evidence="1">Belongs to the sigma-70 factor family. ECF subfamily.</text>
</comment>
<dbReference type="InterPro" id="IPR014284">
    <property type="entry name" value="RNA_pol_sigma-70_dom"/>
</dbReference>
<dbReference type="InterPro" id="IPR036388">
    <property type="entry name" value="WH-like_DNA-bd_sf"/>
</dbReference>
<dbReference type="PANTHER" id="PTHR43133">
    <property type="entry name" value="RNA POLYMERASE ECF-TYPE SIGMA FACTO"/>
    <property type="match status" value="1"/>
</dbReference>
<evidence type="ECO:0000256" key="2">
    <source>
        <dbReference type="ARBA" id="ARBA00023015"/>
    </source>
</evidence>
<dbReference type="InterPro" id="IPR013324">
    <property type="entry name" value="RNA_pol_sigma_r3/r4-like"/>
</dbReference>
<dbReference type="AlphaFoldDB" id="A0A154QLD8"/>
<dbReference type="Gene3D" id="1.10.10.10">
    <property type="entry name" value="Winged helix-like DNA-binding domain superfamily/Winged helix DNA-binding domain"/>
    <property type="match status" value="1"/>
</dbReference>
<gene>
    <name evidence="8" type="ORF">RHOFW104T7_07705</name>
</gene>
<dbReference type="Proteomes" id="UP000076131">
    <property type="component" value="Unassembled WGS sequence"/>
</dbReference>
<dbReference type="InterPro" id="IPR007630">
    <property type="entry name" value="RNA_pol_sigma70_r4"/>
</dbReference>
<evidence type="ECO:0000313" key="8">
    <source>
        <dbReference type="EMBL" id="KZC24596.1"/>
    </source>
</evidence>
<organism evidence="8 9">
    <name type="scientific">Rhodanobacter thiooxydans</name>
    <dbReference type="NCBI Taxonomy" id="416169"/>
    <lineage>
        <taxon>Bacteria</taxon>
        <taxon>Pseudomonadati</taxon>
        <taxon>Pseudomonadota</taxon>
        <taxon>Gammaproteobacteria</taxon>
        <taxon>Lysobacterales</taxon>
        <taxon>Rhodanobacteraceae</taxon>
        <taxon>Rhodanobacter</taxon>
    </lineage>
</organism>
<dbReference type="PANTHER" id="PTHR43133:SF8">
    <property type="entry name" value="RNA POLYMERASE SIGMA FACTOR HI_1459-RELATED"/>
    <property type="match status" value="1"/>
</dbReference>
<sequence>MDAAVDPDAMLMLAYARGDLAAFEALYARHRGMLYRFLLRSVRDPQRTDELFQETWSRVISARTRYQPQAKFSTWLLQVAHNLMIDGVRRQRPMADGEEAEVALANLATPEREQPDHSLSEFQRRRSLQRTIEQLPDEQRTAVLLRLEQELSLEEIAAVTGVGRETVKSRLRYAMTRLREVLSE</sequence>
<evidence type="ECO:0000256" key="5">
    <source>
        <dbReference type="ARBA" id="ARBA00023163"/>
    </source>
</evidence>
<reference evidence="8 9" key="1">
    <citation type="journal article" date="2016" name="MBio">
        <title>Lateral Gene Transfer in a Heavy Metal-Contaminated-Groundwater Microbial Community.</title>
        <authorList>
            <person name="Hemme C.L."/>
            <person name="Green S.J."/>
            <person name="Rishishwar L."/>
            <person name="Prakash O."/>
            <person name="Pettenato A."/>
            <person name="Chakraborty R."/>
            <person name="Deutschbauer A.M."/>
            <person name="Van Nostrand J.D."/>
            <person name="Wu L."/>
            <person name="He Z."/>
            <person name="Jordan I.K."/>
            <person name="Hazen T.C."/>
            <person name="Arkin A.P."/>
            <person name="Kostka J.E."/>
            <person name="Zhou J."/>
        </authorList>
    </citation>
    <scope>NUCLEOTIDE SEQUENCE [LARGE SCALE GENOMIC DNA]</scope>
    <source>
        <strain evidence="8 9">FW104-T7</strain>
    </source>
</reference>
<dbReference type="Gene3D" id="1.10.1740.10">
    <property type="match status" value="1"/>
</dbReference>
<dbReference type="EMBL" id="LVJS01000023">
    <property type="protein sequence ID" value="KZC24596.1"/>
    <property type="molecule type" value="Genomic_DNA"/>
</dbReference>
<keyword evidence="4" id="KW-0238">DNA-binding</keyword>
<evidence type="ECO:0000313" key="9">
    <source>
        <dbReference type="Proteomes" id="UP000076131"/>
    </source>
</evidence>
<dbReference type="InterPro" id="IPR039425">
    <property type="entry name" value="RNA_pol_sigma-70-like"/>
</dbReference>
<dbReference type="GO" id="GO:0006352">
    <property type="term" value="P:DNA-templated transcription initiation"/>
    <property type="evidence" value="ECO:0007669"/>
    <property type="project" value="InterPro"/>
</dbReference>
<dbReference type="InterPro" id="IPR007627">
    <property type="entry name" value="RNA_pol_sigma70_r2"/>
</dbReference>
<evidence type="ECO:0000259" key="7">
    <source>
        <dbReference type="Pfam" id="PF04545"/>
    </source>
</evidence>